<gene>
    <name evidence="2" type="ORF">FGO68_gene5693</name>
</gene>
<name>A0A8J8NPD7_HALGN</name>
<sequence length="347" mass="40801">MGNILYKMEPSQQPPPPQIDLSKYRSPQPSSHQALPPQPAPSRFPKQATSHPGFRPPSPGFEESVQDLAQRPQPVLTPEEIQRNKMMEKVLHDRQTSLEGQSFKYLDIFEQQMREHKMAQKEFYDTKAQEEDEADKNKPAFFQQKRKQLAMDEPKSSDQAFDSSDPQSRAHSRRAEDTKAWKNLQKQLDMDFDPDTKSQEELRDFFRLSKENNKDAVSHMNDQIFDFLYQRLKDRQIRFYAFLNKEFNIMNYKSARCSYHCFDDTSRPLTQVNTCLSLCREGITGCREFALKLQQKAETEVEVCQKEAKNLKNMTDPVIHWVSCYEKLIVKFDVMEQEITHEFAHFI</sequence>
<protein>
    <submittedName>
        <fullName evidence="2">Uncharacterized protein</fullName>
    </submittedName>
</protein>
<dbReference type="Proteomes" id="UP000785679">
    <property type="component" value="Unassembled WGS sequence"/>
</dbReference>
<dbReference type="EMBL" id="RRYP01008923">
    <property type="protein sequence ID" value="TNV79432.1"/>
    <property type="molecule type" value="Genomic_DNA"/>
</dbReference>
<feature type="region of interest" description="Disordered" evidence="1">
    <location>
        <begin position="146"/>
        <end position="180"/>
    </location>
</feature>
<evidence type="ECO:0000313" key="3">
    <source>
        <dbReference type="Proteomes" id="UP000785679"/>
    </source>
</evidence>
<accession>A0A8J8NPD7</accession>
<dbReference type="AlphaFoldDB" id="A0A8J8NPD7"/>
<dbReference type="OrthoDB" id="10453321at2759"/>
<keyword evidence="3" id="KW-1185">Reference proteome</keyword>
<organism evidence="2 3">
    <name type="scientific">Halteria grandinella</name>
    <dbReference type="NCBI Taxonomy" id="5974"/>
    <lineage>
        <taxon>Eukaryota</taxon>
        <taxon>Sar</taxon>
        <taxon>Alveolata</taxon>
        <taxon>Ciliophora</taxon>
        <taxon>Intramacronucleata</taxon>
        <taxon>Spirotrichea</taxon>
        <taxon>Stichotrichia</taxon>
        <taxon>Sporadotrichida</taxon>
        <taxon>Halteriidae</taxon>
        <taxon>Halteria</taxon>
    </lineage>
</organism>
<proteinExistence type="predicted"/>
<comment type="caution">
    <text evidence="2">The sequence shown here is derived from an EMBL/GenBank/DDBJ whole genome shotgun (WGS) entry which is preliminary data.</text>
</comment>
<reference evidence="2" key="1">
    <citation type="submission" date="2019-06" db="EMBL/GenBank/DDBJ databases">
        <authorList>
            <person name="Zheng W."/>
        </authorList>
    </citation>
    <scope>NUCLEOTIDE SEQUENCE</scope>
    <source>
        <strain evidence="2">QDHG01</strain>
    </source>
</reference>
<feature type="region of interest" description="Disordered" evidence="1">
    <location>
        <begin position="1"/>
        <end position="84"/>
    </location>
</feature>
<feature type="compositionally biased region" description="Polar residues" evidence="1">
    <location>
        <begin position="157"/>
        <end position="169"/>
    </location>
</feature>
<evidence type="ECO:0000256" key="1">
    <source>
        <dbReference type="SAM" id="MobiDB-lite"/>
    </source>
</evidence>
<evidence type="ECO:0000313" key="2">
    <source>
        <dbReference type="EMBL" id="TNV79432.1"/>
    </source>
</evidence>